<dbReference type="PANTHER" id="PTHR30579">
    <property type="entry name" value="TRANSCRIPTIONAL REGULATOR"/>
    <property type="match status" value="1"/>
</dbReference>
<keyword evidence="2" id="KW-0805">Transcription regulation</keyword>
<dbReference type="Gene3D" id="1.10.10.10">
    <property type="entry name" value="Winged helix-like DNA-binding domain superfamily/Winged helix DNA-binding domain"/>
    <property type="match status" value="1"/>
</dbReference>
<keyword evidence="7" id="KW-1185">Reference proteome</keyword>
<dbReference type="Proteomes" id="UP000198615">
    <property type="component" value="Unassembled WGS sequence"/>
</dbReference>
<dbReference type="Pfam" id="PF03466">
    <property type="entry name" value="LysR_substrate"/>
    <property type="match status" value="1"/>
</dbReference>
<dbReference type="GO" id="GO:0003677">
    <property type="term" value="F:DNA binding"/>
    <property type="evidence" value="ECO:0007669"/>
    <property type="project" value="UniProtKB-KW"/>
</dbReference>
<name>A0A8G2EY51_9PROT</name>
<dbReference type="InterPro" id="IPR036388">
    <property type="entry name" value="WH-like_DNA-bd_sf"/>
</dbReference>
<dbReference type="PANTHER" id="PTHR30579:SF3">
    <property type="entry name" value="TRANSCRIPTIONAL REGULATORY PROTEIN"/>
    <property type="match status" value="1"/>
</dbReference>
<evidence type="ECO:0000313" key="6">
    <source>
        <dbReference type="EMBL" id="SDF67065.1"/>
    </source>
</evidence>
<comment type="similarity">
    <text evidence="1">Belongs to the LysR transcriptional regulatory family.</text>
</comment>
<feature type="domain" description="HTH lysR-type" evidence="5">
    <location>
        <begin position="1"/>
        <end position="58"/>
    </location>
</feature>
<dbReference type="RefSeq" id="WP_093150011.1">
    <property type="nucleotide sequence ID" value="NZ_FNBW01000005.1"/>
</dbReference>
<dbReference type="PROSITE" id="PS50931">
    <property type="entry name" value="HTH_LYSR"/>
    <property type="match status" value="1"/>
</dbReference>
<dbReference type="AlphaFoldDB" id="A0A8G2EY51"/>
<dbReference type="Gene3D" id="3.40.190.290">
    <property type="match status" value="1"/>
</dbReference>
<gene>
    <name evidence="6" type="ORF">SAMN05660686_02002</name>
</gene>
<evidence type="ECO:0000256" key="1">
    <source>
        <dbReference type="ARBA" id="ARBA00009437"/>
    </source>
</evidence>
<reference evidence="6 7" key="1">
    <citation type="submission" date="2016-10" db="EMBL/GenBank/DDBJ databases">
        <authorList>
            <person name="Varghese N."/>
            <person name="Submissions S."/>
        </authorList>
    </citation>
    <scope>NUCLEOTIDE SEQUENCE [LARGE SCALE GENOMIC DNA]</scope>
    <source>
        <strain evidence="6 7">DSM 18839</strain>
    </source>
</reference>
<dbReference type="InterPro" id="IPR036390">
    <property type="entry name" value="WH_DNA-bd_sf"/>
</dbReference>
<dbReference type="SUPFAM" id="SSF46785">
    <property type="entry name" value="Winged helix' DNA-binding domain"/>
    <property type="match status" value="1"/>
</dbReference>
<dbReference type="GO" id="GO:0003700">
    <property type="term" value="F:DNA-binding transcription factor activity"/>
    <property type="evidence" value="ECO:0007669"/>
    <property type="project" value="InterPro"/>
</dbReference>
<dbReference type="Pfam" id="PF00126">
    <property type="entry name" value="HTH_1"/>
    <property type="match status" value="1"/>
</dbReference>
<keyword evidence="3" id="KW-0238">DNA-binding</keyword>
<sequence>MNWDDLKLFLAIGRLGKLTAASRRLGLDVATLSRRMTSLEHSLETKLFERSPKGYALSEAGHALMQHAEAMELAAEAAREQVGQAAGALSGAVRIGVPEGVANFLLSDLCIELCNSNPELDMEVVALPRVFSLSQREADLAIAVSPPPSGRLTVQKITDYRLRLYATDALIARHDGFERDWELRQARWIGYISDLVFDPSLDYIPHVVSDVRPALTSTSLLIQLRWLLAGAGVCILPDFIARAYPALKPVRGDAIALKRSFYLIRHETDVRLKRVSAVADRIVSGVRERVQSAG</sequence>
<proteinExistence type="inferred from homology"/>
<evidence type="ECO:0000256" key="4">
    <source>
        <dbReference type="ARBA" id="ARBA00023163"/>
    </source>
</evidence>
<dbReference type="InterPro" id="IPR005119">
    <property type="entry name" value="LysR_subst-bd"/>
</dbReference>
<evidence type="ECO:0000256" key="2">
    <source>
        <dbReference type="ARBA" id="ARBA00023015"/>
    </source>
</evidence>
<evidence type="ECO:0000313" key="7">
    <source>
        <dbReference type="Proteomes" id="UP000198615"/>
    </source>
</evidence>
<evidence type="ECO:0000256" key="3">
    <source>
        <dbReference type="ARBA" id="ARBA00023125"/>
    </source>
</evidence>
<dbReference type="InterPro" id="IPR000847">
    <property type="entry name" value="LysR_HTH_N"/>
</dbReference>
<organism evidence="6 7">
    <name type="scientific">Thalassobaculum litoreum DSM 18839</name>
    <dbReference type="NCBI Taxonomy" id="1123362"/>
    <lineage>
        <taxon>Bacteria</taxon>
        <taxon>Pseudomonadati</taxon>
        <taxon>Pseudomonadota</taxon>
        <taxon>Alphaproteobacteria</taxon>
        <taxon>Rhodospirillales</taxon>
        <taxon>Thalassobaculaceae</taxon>
        <taxon>Thalassobaculum</taxon>
    </lineage>
</organism>
<dbReference type="OrthoDB" id="7333438at2"/>
<accession>A0A8G2EY51</accession>
<evidence type="ECO:0000259" key="5">
    <source>
        <dbReference type="PROSITE" id="PS50931"/>
    </source>
</evidence>
<comment type="caution">
    <text evidence="6">The sequence shown here is derived from an EMBL/GenBank/DDBJ whole genome shotgun (WGS) entry which is preliminary data.</text>
</comment>
<dbReference type="EMBL" id="FNBW01000005">
    <property type="protein sequence ID" value="SDF67065.1"/>
    <property type="molecule type" value="Genomic_DNA"/>
</dbReference>
<protein>
    <submittedName>
        <fullName evidence="6">Transcriptional regulator, LysR family</fullName>
    </submittedName>
</protein>
<dbReference type="SUPFAM" id="SSF53850">
    <property type="entry name" value="Periplasmic binding protein-like II"/>
    <property type="match status" value="1"/>
</dbReference>
<dbReference type="InterPro" id="IPR050176">
    <property type="entry name" value="LTTR"/>
</dbReference>
<keyword evidence="4" id="KW-0804">Transcription</keyword>